<feature type="transmembrane region" description="Helical" evidence="7">
    <location>
        <begin position="92"/>
        <end position="115"/>
    </location>
</feature>
<dbReference type="PROSITE" id="PS50928">
    <property type="entry name" value="ABC_TM1"/>
    <property type="match status" value="1"/>
</dbReference>
<keyword evidence="5 7" id="KW-1133">Transmembrane helix</keyword>
<evidence type="ECO:0000256" key="4">
    <source>
        <dbReference type="ARBA" id="ARBA00022692"/>
    </source>
</evidence>
<evidence type="ECO:0000256" key="3">
    <source>
        <dbReference type="ARBA" id="ARBA00022475"/>
    </source>
</evidence>
<feature type="transmembrane region" description="Helical" evidence="7">
    <location>
        <begin position="283"/>
        <end position="305"/>
    </location>
</feature>
<keyword evidence="10" id="KW-1185">Reference proteome</keyword>
<evidence type="ECO:0000256" key="5">
    <source>
        <dbReference type="ARBA" id="ARBA00022989"/>
    </source>
</evidence>
<sequence>MWLNRDMKLSAYMNKKKGEEIVKKEKFNFAPYILILPACLLMGLIMIYPLGKVFYLSFQHYNPTKPFTNGFAGLDNFITIFTKKEFYNALGVSAKFVACEVVLQLIFGMIVALILNQKFKGRGFFRALTFIPWALSGVLTAVLWSIMFNQHFGVLNDLLSKLGIIKEPIAWLANTKFVLGSVIVAELWRGIPFFAISLLAAMQGLPDDIYEAARVDGSTKFQTFRFITLPMLKNTIVLTTLLRTIWEFNSVDLIYSLTGGGPVGKTTTLSMLIANQAIKTSNYGYGSALSVVSFAILAVIAVIYMKLSGFGKEEA</sequence>
<evidence type="ECO:0000313" key="10">
    <source>
        <dbReference type="Proteomes" id="UP000248057"/>
    </source>
</evidence>
<gene>
    <name evidence="9" type="ORF">DFR60_12432</name>
</gene>
<dbReference type="InterPro" id="IPR000515">
    <property type="entry name" value="MetI-like"/>
</dbReference>
<feature type="transmembrane region" description="Helical" evidence="7">
    <location>
        <begin position="29"/>
        <end position="51"/>
    </location>
</feature>
<dbReference type="Proteomes" id="UP000248057">
    <property type="component" value="Unassembled WGS sequence"/>
</dbReference>
<evidence type="ECO:0000256" key="1">
    <source>
        <dbReference type="ARBA" id="ARBA00004651"/>
    </source>
</evidence>
<reference evidence="9 10" key="1">
    <citation type="submission" date="2018-05" db="EMBL/GenBank/DDBJ databases">
        <title>Genomic Encyclopedia of Type Strains, Phase IV (KMG-IV): sequencing the most valuable type-strain genomes for metagenomic binning, comparative biology and taxonomic classification.</title>
        <authorList>
            <person name="Goeker M."/>
        </authorList>
    </citation>
    <scope>NUCLEOTIDE SEQUENCE [LARGE SCALE GENOMIC DNA]</scope>
    <source>
        <strain evidence="9 10">DSM 24995</strain>
    </source>
</reference>
<evidence type="ECO:0000313" key="9">
    <source>
        <dbReference type="EMBL" id="PXX45577.1"/>
    </source>
</evidence>
<proteinExistence type="inferred from homology"/>
<feature type="domain" description="ABC transmembrane type-1" evidence="8">
    <location>
        <begin position="90"/>
        <end position="304"/>
    </location>
</feature>
<dbReference type="GO" id="GO:0005886">
    <property type="term" value="C:plasma membrane"/>
    <property type="evidence" value="ECO:0007669"/>
    <property type="project" value="UniProtKB-SubCell"/>
</dbReference>
<keyword evidence="4 7" id="KW-0812">Transmembrane</keyword>
<dbReference type="InterPro" id="IPR035906">
    <property type="entry name" value="MetI-like_sf"/>
</dbReference>
<protein>
    <submittedName>
        <fullName evidence="9">Carbohydrate ABC transporter membrane protein 1 (CUT1 family)</fullName>
    </submittedName>
</protein>
<dbReference type="GO" id="GO:0055085">
    <property type="term" value="P:transmembrane transport"/>
    <property type="evidence" value="ECO:0007669"/>
    <property type="project" value="InterPro"/>
</dbReference>
<evidence type="ECO:0000256" key="6">
    <source>
        <dbReference type="ARBA" id="ARBA00023136"/>
    </source>
</evidence>
<dbReference type="CDD" id="cd06261">
    <property type="entry name" value="TM_PBP2"/>
    <property type="match status" value="1"/>
</dbReference>
<keyword evidence="3" id="KW-1003">Cell membrane</keyword>
<comment type="caution">
    <text evidence="9">The sequence shown here is derived from an EMBL/GenBank/DDBJ whole genome shotgun (WGS) entry which is preliminary data.</text>
</comment>
<keyword evidence="2 7" id="KW-0813">Transport</keyword>
<comment type="subcellular location">
    <subcellularLocation>
        <location evidence="1 7">Cell membrane</location>
        <topology evidence="1 7">Multi-pass membrane protein</topology>
    </subcellularLocation>
</comment>
<evidence type="ECO:0000259" key="8">
    <source>
        <dbReference type="PROSITE" id="PS50928"/>
    </source>
</evidence>
<evidence type="ECO:0000256" key="7">
    <source>
        <dbReference type="RuleBase" id="RU363032"/>
    </source>
</evidence>
<keyword evidence="6 7" id="KW-0472">Membrane</keyword>
<dbReference type="Pfam" id="PF00528">
    <property type="entry name" value="BPD_transp_1"/>
    <property type="match status" value="1"/>
</dbReference>
<dbReference type="EMBL" id="QJKD01000024">
    <property type="protein sequence ID" value="PXX45577.1"/>
    <property type="molecule type" value="Genomic_DNA"/>
</dbReference>
<accession>A0A2V3XXK0</accession>
<dbReference type="PANTHER" id="PTHR43005:SF2">
    <property type="entry name" value="INTEGRAL MEMBRANE SUGAR TRANSPORT PROTEIN"/>
    <property type="match status" value="1"/>
</dbReference>
<name>A0A2V3XXK0_9FIRM</name>
<dbReference type="PANTHER" id="PTHR43005">
    <property type="entry name" value="BLR7065 PROTEIN"/>
    <property type="match status" value="1"/>
</dbReference>
<dbReference type="AlphaFoldDB" id="A0A2V3XXK0"/>
<comment type="similarity">
    <text evidence="7">Belongs to the binding-protein-dependent transport system permease family.</text>
</comment>
<evidence type="ECO:0000256" key="2">
    <source>
        <dbReference type="ARBA" id="ARBA00022448"/>
    </source>
</evidence>
<dbReference type="SUPFAM" id="SSF161098">
    <property type="entry name" value="MetI-like"/>
    <property type="match status" value="1"/>
</dbReference>
<organism evidence="9 10">
    <name type="scientific">Hungatella effluvii</name>
    <dbReference type="NCBI Taxonomy" id="1096246"/>
    <lineage>
        <taxon>Bacteria</taxon>
        <taxon>Bacillati</taxon>
        <taxon>Bacillota</taxon>
        <taxon>Clostridia</taxon>
        <taxon>Lachnospirales</taxon>
        <taxon>Lachnospiraceae</taxon>
        <taxon>Hungatella</taxon>
    </lineage>
</organism>
<dbReference type="Gene3D" id="1.10.3720.10">
    <property type="entry name" value="MetI-like"/>
    <property type="match status" value="1"/>
</dbReference>
<feature type="transmembrane region" description="Helical" evidence="7">
    <location>
        <begin position="127"/>
        <end position="148"/>
    </location>
</feature>